<feature type="domain" description="MacB-like periplasmic core" evidence="8">
    <location>
        <begin position="19"/>
        <end position="185"/>
    </location>
</feature>
<evidence type="ECO:0000256" key="2">
    <source>
        <dbReference type="ARBA" id="ARBA00022475"/>
    </source>
</evidence>
<organism evidence="9 10">
    <name type="scientific">Ramlibacter rhizophilus</name>
    <dbReference type="NCBI Taxonomy" id="1781167"/>
    <lineage>
        <taxon>Bacteria</taxon>
        <taxon>Pseudomonadati</taxon>
        <taxon>Pseudomonadota</taxon>
        <taxon>Betaproteobacteria</taxon>
        <taxon>Burkholderiales</taxon>
        <taxon>Comamonadaceae</taxon>
        <taxon>Ramlibacter</taxon>
    </lineage>
</organism>
<dbReference type="Pfam" id="PF12704">
    <property type="entry name" value="MacB_PCD"/>
    <property type="match status" value="1"/>
</dbReference>
<accession>A0A4Z0BBM5</accession>
<feature type="transmembrane region" description="Helical" evidence="6">
    <location>
        <begin position="370"/>
        <end position="391"/>
    </location>
</feature>
<evidence type="ECO:0000259" key="8">
    <source>
        <dbReference type="Pfam" id="PF12704"/>
    </source>
</evidence>
<dbReference type="PANTHER" id="PTHR43738">
    <property type="entry name" value="ABC TRANSPORTER, MEMBRANE PROTEIN"/>
    <property type="match status" value="1"/>
</dbReference>
<dbReference type="RefSeq" id="WP_135287198.1">
    <property type="nucleotide sequence ID" value="NZ_SMLL01000009.1"/>
</dbReference>
<evidence type="ECO:0000256" key="3">
    <source>
        <dbReference type="ARBA" id="ARBA00022692"/>
    </source>
</evidence>
<feature type="domain" description="ABC3 transporter permease C-terminal" evidence="7">
    <location>
        <begin position="277"/>
        <end position="392"/>
    </location>
</feature>
<dbReference type="OrthoDB" id="9784014at2"/>
<dbReference type="InterPro" id="IPR025857">
    <property type="entry name" value="MacB_PCD"/>
</dbReference>
<dbReference type="EMBL" id="SMLL01000009">
    <property type="protein sequence ID" value="TFY96555.1"/>
    <property type="molecule type" value="Genomic_DNA"/>
</dbReference>
<name>A0A4Z0BBM5_9BURK</name>
<keyword evidence="3 6" id="KW-0812">Transmembrane</keyword>
<feature type="transmembrane region" description="Helical" evidence="6">
    <location>
        <begin position="273"/>
        <end position="297"/>
    </location>
</feature>
<evidence type="ECO:0000313" key="10">
    <source>
        <dbReference type="Proteomes" id="UP000297564"/>
    </source>
</evidence>
<evidence type="ECO:0000256" key="1">
    <source>
        <dbReference type="ARBA" id="ARBA00004651"/>
    </source>
</evidence>
<dbReference type="GO" id="GO:0005886">
    <property type="term" value="C:plasma membrane"/>
    <property type="evidence" value="ECO:0007669"/>
    <property type="project" value="UniProtKB-SubCell"/>
</dbReference>
<evidence type="ECO:0000259" key="7">
    <source>
        <dbReference type="Pfam" id="PF02687"/>
    </source>
</evidence>
<comment type="caution">
    <text evidence="9">The sequence shown here is derived from an EMBL/GenBank/DDBJ whole genome shotgun (WGS) entry which is preliminary data.</text>
</comment>
<dbReference type="Proteomes" id="UP000297564">
    <property type="component" value="Unassembled WGS sequence"/>
</dbReference>
<keyword evidence="4 6" id="KW-1133">Transmembrane helix</keyword>
<dbReference type="InterPro" id="IPR003838">
    <property type="entry name" value="ABC3_permease_C"/>
</dbReference>
<evidence type="ECO:0000256" key="6">
    <source>
        <dbReference type="SAM" id="Phobius"/>
    </source>
</evidence>
<feature type="transmembrane region" description="Helical" evidence="6">
    <location>
        <begin position="317"/>
        <end position="350"/>
    </location>
</feature>
<sequence>MSTLSLSLRYLLSRPLAAVLNLLLLTLGVASVGFVLLVGEQVDRAFERDLAGIDLVVGAKGSPIQLILSGVFHLDVPPGNVPLADVQALARHPMVGQVIPLSIGDSFRGFRIVGTEPAYLDLYRLRVAGGAGGEAAFAPMQALLGHAVAQATGLAPGQRFIGQHGLSGGHAHGDTPYTVAGVLAPCHCVADRLVLTALESVWRVHEDATAADAEDRRLLQAEREVTMALVRYRTPLAAVTVPRWVNGSTPMQAAAPAVEVTRLLQLLGVGTRVLHGFGLVLLASAALSVFIALWNAVRERRADLAMLRLLGARPMRVAALVLCQSLWLAVAACALGLLAAHGAAALVASLLADGRSLPVTAWVWVPQEAWVVAGALGLALLAALIPAASAYRTDVAQLLQSNP</sequence>
<comment type="subcellular location">
    <subcellularLocation>
        <location evidence="1">Cell membrane</location>
        <topology evidence="1">Multi-pass membrane protein</topology>
    </subcellularLocation>
</comment>
<dbReference type="AlphaFoldDB" id="A0A4Z0BBM5"/>
<proteinExistence type="predicted"/>
<keyword evidence="2" id="KW-1003">Cell membrane</keyword>
<keyword evidence="10" id="KW-1185">Reference proteome</keyword>
<keyword evidence="5 6" id="KW-0472">Membrane</keyword>
<gene>
    <name evidence="9" type="ORF">EZ242_21275</name>
</gene>
<evidence type="ECO:0000256" key="4">
    <source>
        <dbReference type="ARBA" id="ARBA00022989"/>
    </source>
</evidence>
<dbReference type="InterPro" id="IPR051125">
    <property type="entry name" value="ABC-4/HrtB_transporter"/>
</dbReference>
<protein>
    <submittedName>
        <fullName evidence="9">FtsX-like permease family protein</fullName>
    </submittedName>
</protein>
<evidence type="ECO:0000256" key="5">
    <source>
        <dbReference type="ARBA" id="ARBA00023136"/>
    </source>
</evidence>
<dbReference type="Pfam" id="PF02687">
    <property type="entry name" value="FtsX"/>
    <property type="match status" value="1"/>
</dbReference>
<dbReference type="PANTHER" id="PTHR43738:SF2">
    <property type="entry name" value="ABC TRANSPORTER PERMEASE"/>
    <property type="match status" value="1"/>
</dbReference>
<reference evidence="9 10" key="1">
    <citation type="submission" date="2019-03" db="EMBL/GenBank/DDBJ databases">
        <title>Ramlibacter rhizophilus CCTCC AB2015357, whole genome shotgun sequence.</title>
        <authorList>
            <person name="Zhang X."/>
            <person name="Feng G."/>
            <person name="Zhu H."/>
        </authorList>
    </citation>
    <scope>NUCLEOTIDE SEQUENCE [LARGE SCALE GENOMIC DNA]</scope>
    <source>
        <strain evidence="9 10">CCTCC AB2015357</strain>
    </source>
</reference>
<evidence type="ECO:0000313" key="9">
    <source>
        <dbReference type="EMBL" id="TFY96555.1"/>
    </source>
</evidence>